<dbReference type="EMBL" id="CAJHJT010000056">
    <property type="protein sequence ID" value="CAD7013617.1"/>
    <property type="molecule type" value="Genomic_DNA"/>
</dbReference>
<keyword evidence="2" id="KW-1185">Reference proteome</keyword>
<dbReference type="OrthoDB" id="14612at2759"/>
<accession>A0A811VEE4</accession>
<organism evidence="1 2">
    <name type="scientific">Ceratitis capitata</name>
    <name type="common">Mediterranean fruit fly</name>
    <name type="synonym">Tephritis capitata</name>
    <dbReference type="NCBI Taxonomy" id="7213"/>
    <lineage>
        <taxon>Eukaryota</taxon>
        <taxon>Metazoa</taxon>
        <taxon>Ecdysozoa</taxon>
        <taxon>Arthropoda</taxon>
        <taxon>Hexapoda</taxon>
        <taxon>Insecta</taxon>
        <taxon>Pterygota</taxon>
        <taxon>Neoptera</taxon>
        <taxon>Endopterygota</taxon>
        <taxon>Diptera</taxon>
        <taxon>Brachycera</taxon>
        <taxon>Muscomorpha</taxon>
        <taxon>Tephritoidea</taxon>
        <taxon>Tephritidae</taxon>
        <taxon>Ceratitis</taxon>
        <taxon>Ceratitis</taxon>
    </lineage>
</organism>
<sequence>MLWEFFKWFYTKMFESTRRRFTIGDPADEELAIAEVLEKTKTTTTPIIVVHEDTVVDGVTETEASTQAVKVDVKEVLCVNCANNNNVKLNENISNMNLSSTEKAALTLLSPAQAQRTIK</sequence>
<evidence type="ECO:0000313" key="2">
    <source>
        <dbReference type="Proteomes" id="UP000606786"/>
    </source>
</evidence>
<name>A0A811VEE4_CERCA</name>
<dbReference type="Proteomes" id="UP000606786">
    <property type="component" value="Unassembled WGS sequence"/>
</dbReference>
<dbReference type="AlphaFoldDB" id="A0A811VEE4"/>
<reference evidence="1" key="1">
    <citation type="submission" date="2020-11" db="EMBL/GenBank/DDBJ databases">
        <authorList>
            <person name="Whitehead M."/>
        </authorList>
    </citation>
    <scope>NUCLEOTIDE SEQUENCE</scope>
    <source>
        <strain evidence="1">EGII</strain>
    </source>
</reference>
<comment type="caution">
    <text evidence="1">The sequence shown here is derived from an EMBL/GenBank/DDBJ whole genome shotgun (WGS) entry which is preliminary data.</text>
</comment>
<evidence type="ECO:0000313" key="1">
    <source>
        <dbReference type="EMBL" id="CAD7013617.1"/>
    </source>
</evidence>
<gene>
    <name evidence="1" type="ORF">CCAP1982_LOCUS21668</name>
</gene>
<proteinExistence type="predicted"/>
<protein>
    <submittedName>
        <fullName evidence="1">(Mediterranean fruit fly) hypothetical protein</fullName>
    </submittedName>
</protein>